<reference evidence="1 2" key="1">
    <citation type="journal article" date="2019" name="J Genomics">
        <title>The Draft Genome of a Hydrogen-producing Cyanobacterium, Arthrospira platensis NIES-46.</title>
        <authorList>
            <person name="Suzuki S."/>
            <person name="Yamaguchi H."/>
            <person name="Kawachi M."/>
        </authorList>
    </citation>
    <scope>NUCLEOTIDE SEQUENCE [LARGE SCALE GENOMIC DNA]</scope>
    <source>
        <strain evidence="1 2">NIES-46</strain>
    </source>
</reference>
<dbReference type="GeneID" id="301684081"/>
<dbReference type="Proteomes" id="UP000326169">
    <property type="component" value="Unassembled WGS sequence"/>
</dbReference>
<organism evidence="1 2">
    <name type="scientific">Limnospira platensis NIES-46</name>
    <dbReference type="NCBI Taxonomy" id="1236695"/>
    <lineage>
        <taxon>Bacteria</taxon>
        <taxon>Bacillati</taxon>
        <taxon>Cyanobacteriota</taxon>
        <taxon>Cyanophyceae</taxon>
        <taxon>Oscillatoriophycideae</taxon>
        <taxon>Oscillatoriales</taxon>
        <taxon>Sirenicapillariaceae</taxon>
        <taxon>Limnospira</taxon>
    </lineage>
</organism>
<proteinExistence type="predicted"/>
<dbReference type="RefSeq" id="WP_006616816.1">
    <property type="nucleotide sequence ID" value="NZ_BIMW01000125.1"/>
</dbReference>
<dbReference type="EMBL" id="BIMW01000125">
    <property type="protein sequence ID" value="GCE95229.1"/>
    <property type="molecule type" value="Genomic_DNA"/>
</dbReference>
<keyword evidence="2" id="KW-1185">Reference proteome</keyword>
<evidence type="ECO:0000313" key="2">
    <source>
        <dbReference type="Proteomes" id="UP000326169"/>
    </source>
</evidence>
<protein>
    <submittedName>
        <fullName evidence="1">Uncharacterized protein</fullName>
    </submittedName>
</protein>
<accession>A0A5M3TCN5</accession>
<name>A0A5M3TCN5_LIMPL</name>
<evidence type="ECO:0000313" key="1">
    <source>
        <dbReference type="EMBL" id="GCE95229.1"/>
    </source>
</evidence>
<sequence>MEQETDFEAQLQLLTQNIQDLTVQANDDTLMLLSLLRTLEQLHQKIREDVFQKTLPKNRQELYHLLREIEAQGGWPYIPRKSLRFILKNLDLSTPSDPDNKGA</sequence>
<gene>
    <name evidence="1" type="ORF">NIES46_32910</name>
</gene>
<comment type="caution">
    <text evidence="1">The sequence shown here is derived from an EMBL/GenBank/DDBJ whole genome shotgun (WGS) entry which is preliminary data.</text>
</comment>